<keyword evidence="12" id="KW-1185">Reference proteome</keyword>
<keyword evidence="1 10" id="KW-1003">Cell membrane</keyword>
<dbReference type="PANTHER" id="PTHR30309:SF0">
    <property type="entry name" value="GLYCEROL-3-PHOSPHATE ACYLTRANSFERASE-RELATED"/>
    <property type="match status" value="1"/>
</dbReference>
<comment type="catalytic activity">
    <reaction evidence="10">
        <text>an acyl phosphate + sn-glycerol 3-phosphate = a 1-acyl-sn-glycero-3-phosphate + phosphate</text>
        <dbReference type="Rhea" id="RHEA:34075"/>
        <dbReference type="ChEBI" id="CHEBI:43474"/>
        <dbReference type="ChEBI" id="CHEBI:57597"/>
        <dbReference type="ChEBI" id="CHEBI:57970"/>
        <dbReference type="ChEBI" id="CHEBI:59918"/>
        <dbReference type="EC" id="2.3.1.275"/>
    </reaction>
</comment>
<keyword evidence="7 10" id="KW-0472">Membrane</keyword>
<comment type="pathway">
    <text evidence="10">Lipid metabolism; phospholipid metabolism.</text>
</comment>
<dbReference type="HAMAP" id="MF_01043">
    <property type="entry name" value="PlsY"/>
    <property type="match status" value="1"/>
</dbReference>
<evidence type="ECO:0000256" key="5">
    <source>
        <dbReference type="ARBA" id="ARBA00022989"/>
    </source>
</evidence>
<keyword evidence="11" id="KW-0012">Acyltransferase</keyword>
<reference evidence="11 12" key="1">
    <citation type="submission" date="2024-04" db="EMBL/GenBank/DDBJ databases">
        <authorList>
            <person name="Cremers G."/>
        </authorList>
    </citation>
    <scope>NUCLEOTIDE SEQUENCE [LARGE SCALE GENOMIC DNA]</scope>
    <source>
        <strain evidence="11">MeCH1-AG</strain>
    </source>
</reference>
<keyword evidence="4 10" id="KW-0812">Transmembrane</keyword>
<feature type="transmembrane region" description="Helical" evidence="10">
    <location>
        <begin position="6"/>
        <end position="27"/>
    </location>
</feature>
<evidence type="ECO:0000256" key="8">
    <source>
        <dbReference type="ARBA" id="ARBA00023209"/>
    </source>
</evidence>
<accession>A0ABM9NL92</accession>
<evidence type="ECO:0000313" key="11">
    <source>
        <dbReference type="EMBL" id="CAL1241402.1"/>
    </source>
</evidence>
<keyword evidence="9 10" id="KW-1208">Phospholipid metabolism</keyword>
<evidence type="ECO:0000256" key="3">
    <source>
        <dbReference type="ARBA" id="ARBA00022679"/>
    </source>
</evidence>
<feature type="transmembrane region" description="Helical" evidence="10">
    <location>
        <begin position="161"/>
        <end position="177"/>
    </location>
</feature>
<evidence type="ECO:0000256" key="6">
    <source>
        <dbReference type="ARBA" id="ARBA00023098"/>
    </source>
</evidence>
<proteinExistence type="inferred from homology"/>
<gene>
    <name evidence="10 11" type="primary">plsY</name>
    <name evidence="11" type="ORF">MECH1_V1_2626</name>
</gene>
<sequence length="196" mass="20515">MADWILVPLAYFLGSLSTAVVVSRVLGLPDPRRAGSRNPGATNVLRLGGKKAAAITLLGDALKGLIPVLLAKALQAEPLVVGAVGLAAFLGHLFPVFFGFRGGKGVATALGVMGGFGWPVGLGVLSTWLAVAVVSRLSSLAALVTAVMAPAYVWWWLRSETLTATTALMAALLVWRHRPNIARLLRGEESRIGQKA</sequence>
<keyword evidence="2 10" id="KW-0444">Lipid biosynthesis</keyword>
<protein>
    <recommendedName>
        <fullName evidence="10">Glycerol-3-phosphate acyltransferase</fullName>
    </recommendedName>
    <alternativeName>
        <fullName evidence="10">Acyl-PO4 G3P acyltransferase</fullName>
    </alternativeName>
    <alternativeName>
        <fullName evidence="10">Acyl-phosphate--glycerol-3-phosphate acyltransferase</fullName>
    </alternativeName>
    <alternativeName>
        <fullName evidence="10">G3P acyltransferase</fullName>
        <shortName evidence="10">GPAT</shortName>
        <ecNumber evidence="10">2.3.1.275</ecNumber>
    </alternativeName>
    <alternativeName>
        <fullName evidence="10">Lysophosphatidic acid synthase</fullName>
        <shortName evidence="10">LPA synthase</shortName>
    </alternativeName>
</protein>
<comment type="similarity">
    <text evidence="10">Belongs to the PlsY family.</text>
</comment>
<evidence type="ECO:0000256" key="1">
    <source>
        <dbReference type="ARBA" id="ARBA00022475"/>
    </source>
</evidence>
<comment type="subunit">
    <text evidence="10">Probably interacts with PlsX.</text>
</comment>
<dbReference type="PANTHER" id="PTHR30309">
    <property type="entry name" value="INNER MEMBRANE PROTEIN YGIH"/>
    <property type="match status" value="1"/>
</dbReference>
<keyword evidence="3 10" id="KW-0808">Transferase</keyword>
<dbReference type="GO" id="GO:0016746">
    <property type="term" value="F:acyltransferase activity"/>
    <property type="evidence" value="ECO:0007669"/>
    <property type="project" value="UniProtKB-KW"/>
</dbReference>
<evidence type="ECO:0000256" key="4">
    <source>
        <dbReference type="ARBA" id="ARBA00022692"/>
    </source>
</evidence>
<evidence type="ECO:0000256" key="10">
    <source>
        <dbReference type="HAMAP-Rule" id="MF_01043"/>
    </source>
</evidence>
<comment type="subcellular location">
    <subcellularLocation>
        <location evidence="10">Cell membrane</location>
        <topology evidence="10">Multi-pass membrane protein</topology>
    </subcellularLocation>
</comment>
<dbReference type="InterPro" id="IPR003811">
    <property type="entry name" value="G3P_acylTferase_PlsY"/>
</dbReference>
<dbReference type="Pfam" id="PF02660">
    <property type="entry name" value="G3P_acyltransf"/>
    <property type="match status" value="1"/>
</dbReference>
<dbReference type="Proteomes" id="UP001497493">
    <property type="component" value="Chromosome"/>
</dbReference>
<evidence type="ECO:0000313" key="12">
    <source>
        <dbReference type="Proteomes" id="UP001497493"/>
    </source>
</evidence>
<keyword evidence="8 10" id="KW-0594">Phospholipid biosynthesis</keyword>
<keyword evidence="6 10" id="KW-0443">Lipid metabolism</keyword>
<dbReference type="RefSeq" id="WP_348757922.1">
    <property type="nucleotide sequence ID" value="NZ_OZ026884.1"/>
</dbReference>
<dbReference type="EMBL" id="OZ026884">
    <property type="protein sequence ID" value="CAL1241402.1"/>
    <property type="molecule type" value="Genomic_DNA"/>
</dbReference>
<organism evidence="11 12">
    <name type="scientific">Candidatus Methylocalor cossyra</name>
    <dbReference type="NCBI Taxonomy" id="3108543"/>
    <lineage>
        <taxon>Bacteria</taxon>
        <taxon>Pseudomonadati</taxon>
        <taxon>Pseudomonadota</taxon>
        <taxon>Gammaproteobacteria</taxon>
        <taxon>Methylococcales</taxon>
        <taxon>Methylococcaceae</taxon>
        <taxon>Candidatus Methylocalor</taxon>
    </lineage>
</organism>
<evidence type="ECO:0000256" key="7">
    <source>
        <dbReference type="ARBA" id="ARBA00023136"/>
    </source>
</evidence>
<name>A0ABM9NL92_9GAMM</name>
<evidence type="ECO:0000256" key="9">
    <source>
        <dbReference type="ARBA" id="ARBA00023264"/>
    </source>
</evidence>
<feature type="transmembrane region" description="Helical" evidence="10">
    <location>
        <begin position="106"/>
        <end position="130"/>
    </location>
</feature>
<evidence type="ECO:0000256" key="2">
    <source>
        <dbReference type="ARBA" id="ARBA00022516"/>
    </source>
</evidence>
<keyword evidence="5 10" id="KW-1133">Transmembrane helix</keyword>
<dbReference type="EC" id="2.3.1.275" evidence="10"/>
<dbReference type="NCBIfam" id="TIGR00023">
    <property type="entry name" value="glycerol-3-phosphate 1-O-acyltransferase PlsY"/>
    <property type="match status" value="1"/>
</dbReference>
<dbReference type="SMART" id="SM01207">
    <property type="entry name" value="G3P_acyltransf"/>
    <property type="match status" value="1"/>
</dbReference>
<comment type="function">
    <text evidence="10">Catalyzes the transfer of an acyl group from acyl-phosphate (acyl-PO(4)) to glycerol-3-phosphate (G3P) to form lysophosphatidic acid (LPA). This enzyme utilizes acyl-phosphate as fatty acyl donor, but not acyl-CoA or acyl-ACP.</text>
</comment>
<feature type="transmembrane region" description="Helical" evidence="10">
    <location>
        <begin position="79"/>
        <end position="100"/>
    </location>
</feature>